<dbReference type="EMBL" id="JAKJXH010000044">
    <property type="protein sequence ID" value="MCF7545494.1"/>
    <property type="molecule type" value="Genomic_DNA"/>
</dbReference>
<name>A0ABS9IE09_9PSED</name>
<keyword evidence="3" id="KW-1185">Reference proteome</keyword>
<organism evidence="2 3">
    <name type="scientific">Pseudomonas petrae</name>
    <dbReference type="NCBI Taxonomy" id="2912190"/>
    <lineage>
        <taxon>Bacteria</taxon>
        <taxon>Pseudomonadati</taxon>
        <taxon>Pseudomonadota</taxon>
        <taxon>Gammaproteobacteria</taxon>
        <taxon>Pseudomonadales</taxon>
        <taxon>Pseudomonadaceae</taxon>
        <taxon>Pseudomonas</taxon>
    </lineage>
</organism>
<comment type="caution">
    <text evidence="2">The sequence shown here is derived from an EMBL/GenBank/DDBJ whole genome shotgun (WGS) entry which is preliminary data.</text>
</comment>
<dbReference type="Proteomes" id="UP001162905">
    <property type="component" value="Unassembled WGS sequence"/>
</dbReference>
<evidence type="ECO:0000256" key="1">
    <source>
        <dbReference type="SAM" id="SignalP"/>
    </source>
</evidence>
<gene>
    <name evidence="2" type="ORF">L4G47_25185</name>
</gene>
<feature type="signal peptide" evidence="1">
    <location>
        <begin position="1"/>
        <end position="23"/>
    </location>
</feature>
<proteinExistence type="predicted"/>
<protein>
    <recommendedName>
        <fullName evidence="4">Rap1a immunity protein domain-containing protein</fullName>
    </recommendedName>
</protein>
<evidence type="ECO:0008006" key="4">
    <source>
        <dbReference type="Google" id="ProtNLM"/>
    </source>
</evidence>
<dbReference type="RefSeq" id="WP_237254798.1">
    <property type="nucleotide sequence ID" value="NZ_JAKJXH010000044.1"/>
</dbReference>
<accession>A0ABS9IE09</accession>
<keyword evidence="1" id="KW-0732">Signal</keyword>
<evidence type="ECO:0000313" key="2">
    <source>
        <dbReference type="EMBL" id="MCF7545494.1"/>
    </source>
</evidence>
<feature type="chain" id="PRO_5046152616" description="Rap1a immunity protein domain-containing protein" evidence="1">
    <location>
        <begin position="24"/>
        <end position="111"/>
    </location>
</feature>
<evidence type="ECO:0000313" key="3">
    <source>
        <dbReference type="Proteomes" id="UP001162905"/>
    </source>
</evidence>
<reference evidence="2" key="1">
    <citation type="submission" date="2022-01" db="EMBL/GenBank/DDBJ databases">
        <title>Pseudomonas sp. nov. isolated from Antarctic regolith.</title>
        <authorList>
            <person name="Novakova D."/>
            <person name="Sedlar K."/>
        </authorList>
    </citation>
    <scope>NUCLEOTIDE SEQUENCE</scope>
    <source>
        <strain evidence="2">P2647</strain>
    </source>
</reference>
<sequence>MISRPQSHAFALLTALSINSAQAASDADINKLTTYAVMLGRAAGCGLSVNIEASLVGSWMDRRFKPGSADQRTYLPIFMAGVRENADRQSRGLSPDDCSTVREQFSLVNWP</sequence>